<dbReference type="InterPro" id="IPR046938">
    <property type="entry name" value="DNA_clamp_sf"/>
</dbReference>
<feature type="region of interest" description="Disordered" evidence="1">
    <location>
        <begin position="663"/>
        <end position="692"/>
    </location>
</feature>
<dbReference type="Proteomes" id="UP000008153">
    <property type="component" value="Chromosome 15"/>
</dbReference>
<dbReference type="GO" id="GO:0071479">
    <property type="term" value="P:cellular response to ionizing radiation"/>
    <property type="evidence" value="ECO:0007669"/>
    <property type="project" value="TreeGrafter"/>
</dbReference>
<dbReference type="GeneID" id="5067830"/>
<sequence length="861" mass="89508">MHVRAAVCATTSASSRTLISRDPPHLPRPLPSSQHALDPASHGRHYHLMCVCVCPSLCGWSTHPRSSTAVSAEQFDYKGLSTSTFTHNARAAAETSAKLAKPSDIHRKLRRPAFPRNAHLHYHYHHRHPLLFPYHDESGSRLQRMSLQFTVSGPNIRVLLSVLTCVSRLGDAVYIVGLSDGIEISAVSPSRNGHIAVRVHERCFDRFLLELPSRRSGADDGSGLATSHAAAEGRADDASADGPKPYLCLLTKTLVATVLRQHNTNVQSLDFQYRTAKSSDSAAAAAAAASDAGNYSSDADHCLWKGRTDADVVRWHCTYGRSLTKTFLLRLAEGEPTSVYADLSRYRFEVCGDARAYGSLLASLPSSANQCALTLPESGGLELRSVRQSGSSSSSSSAAAAAASGRESGSAAAPSGSIRAADGSSTVVTAFESTFTLFRFFERAASPSATDADGAAAVTESGPSEVPQTPFPNTPPPPPQQQQQLSPRRNSVLSAPDHASSATVTADFIPLPGKTFDVKPFKNAAWLAEQLGVQLHLLTGEESVPIIIASITPEEVQKRRITASADAARHESLPGTGGAAARPFLVTNSAPSVPASAFVSFILYVAALDSAPSGGRASGSGGAPGGAADTSIATAISSAVNTPRPSTHHRALKGDGGALEAVAATPIPGHGDGENGERDGMPVSSGNSTTSGTLSHVEASFVSTSAATAAAGMVGRLSRESNSTVDSAYATPRRTASLSELVMVMTGGDTPGTCSGDAGGVHAARKSVDFLTGVTASSLPGNPTVAMTGAALPSASLPLSHTPTATALSSMYPLDFEAFVRTYTSANEADDEAGEEDAQDAELREFLASCVASMSRGPTQN</sequence>
<dbReference type="EMBL" id="FR796447">
    <property type="protein sequence ID" value="CAM66824.1"/>
    <property type="molecule type" value="Genomic_DNA"/>
</dbReference>
<evidence type="ECO:0000313" key="3">
    <source>
        <dbReference type="Proteomes" id="UP000008153"/>
    </source>
</evidence>
<dbReference type="AlphaFoldDB" id="A4HWJ6"/>
<keyword evidence="3" id="KW-1185">Reference proteome</keyword>
<dbReference type="VEuPathDB" id="TriTrypDB:LINF_150017900"/>
<evidence type="ECO:0000313" key="2">
    <source>
        <dbReference type="EMBL" id="CAM66824.1"/>
    </source>
</evidence>
<reference evidence="2 3" key="1">
    <citation type="journal article" date="2007" name="Nat. Genet.">
        <title>Comparative genomic analysis of three Leishmania species that cause diverse human disease.</title>
        <authorList>
            <person name="Peacock C.S."/>
            <person name="Seeger K."/>
            <person name="Harris D."/>
            <person name="Murphy L."/>
            <person name="Ruiz J.C."/>
            <person name="Quail M.A."/>
            <person name="Peters N."/>
            <person name="Adlem E."/>
            <person name="Tivey A."/>
            <person name="Aslett M."/>
            <person name="Kerhornou A."/>
            <person name="Ivens A."/>
            <person name="Fraser A."/>
            <person name="Rajandream M.A."/>
            <person name="Carver T."/>
            <person name="Norbertczak H."/>
            <person name="Chillingworth T."/>
            <person name="Hance Z."/>
            <person name="Jagels K."/>
            <person name="Moule S."/>
            <person name="Ormond D."/>
            <person name="Rutter S."/>
            <person name="Squares R."/>
            <person name="Whitehead S."/>
            <person name="Rabbinowitsch E."/>
            <person name="Arrowsmith C."/>
            <person name="White B."/>
            <person name="Thurston S."/>
            <person name="Bringaud F."/>
            <person name="Baldauf S.L."/>
            <person name="Faulconbridge A."/>
            <person name="Jeffares D."/>
            <person name="Depledge D.P."/>
            <person name="Oyola S.O."/>
            <person name="Hilley J.D."/>
            <person name="Brito L.O."/>
            <person name="Tosi L.R."/>
            <person name="Barrell B."/>
            <person name="Cruz A.K."/>
            <person name="Mottram J.C."/>
            <person name="Smith D.F."/>
            <person name="Berriman M."/>
        </authorList>
    </citation>
    <scope>NUCLEOTIDE SEQUENCE [LARGE SCALE GENOMIC DNA]</scope>
    <source>
        <strain evidence="2 3">JPCM5</strain>
    </source>
</reference>
<dbReference type="Gene3D" id="3.70.10.10">
    <property type="match status" value="1"/>
</dbReference>
<dbReference type="RefSeq" id="XP_001464437.1">
    <property type="nucleotide sequence ID" value="XM_001464400.1"/>
</dbReference>
<dbReference type="OMA" id="ANQCALT"/>
<feature type="compositionally biased region" description="Basic and acidic residues" evidence="1">
    <location>
        <begin position="671"/>
        <end position="680"/>
    </location>
</feature>
<dbReference type="GO" id="GO:0006281">
    <property type="term" value="P:DNA repair"/>
    <property type="evidence" value="ECO:0007669"/>
    <property type="project" value="TreeGrafter"/>
</dbReference>
<organism evidence="2 3">
    <name type="scientific">Leishmania infantum</name>
    <dbReference type="NCBI Taxonomy" id="5671"/>
    <lineage>
        <taxon>Eukaryota</taxon>
        <taxon>Discoba</taxon>
        <taxon>Euglenozoa</taxon>
        <taxon>Kinetoplastea</taxon>
        <taxon>Metakinetoplastina</taxon>
        <taxon>Trypanosomatida</taxon>
        <taxon>Trypanosomatidae</taxon>
        <taxon>Leishmaniinae</taxon>
        <taxon>Leishmania</taxon>
    </lineage>
</organism>
<dbReference type="GO" id="GO:0031573">
    <property type="term" value="P:mitotic intra-S DNA damage checkpoint signaling"/>
    <property type="evidence" value="ECO:0007669"/>
    <property type="project" value="TreeGrafter"/>
</dbReference>
<feature type="compositionally biased region" description="Pro residues" evidence="1">
    <location>
        <begin position="469"/>
        <end position="480"/>
    </location>
</feature>
<gene>
    <name evidence="2" type="ORF">LINJ_15_1040</name>
</gene>
<dbReference type="PANTHER" id="PTHR15237">
    <property type="entry name" value="DNA REPAIR PROTEIN RAD9"/>
    <property type="match status" value="1"/>
</dbReference>
<feature type="region of interest" description="Disordered" evidence="1">
    <location>
        <begin position="14"/>
        <end position="37"/>
    </location>
</feature>
<dbReference type="GO" id="GO:0030896">
    <property type="term" value="C:checkpoint clamp complex"/>
    <property type="evidence" value="ECO:0007669"/>
    <property type="project" value="InterPro"/>
</dbReference>
<dbReference type="eggNOG" id="ENOG502S626">
    <property type="taxonomic scope" value="Eukaryota"/>
</dbReference>
<name>A4HWJ6_LEIIN</name>
<feature type="region of interest" description="Disordered" evidence="1">
    <location>
        <begin position="449"/>
        <end position="497"/>
    </location>
</feature>
<dbReference type="GO" id="GO:0000076">
    <property type="term" value="P:DNA replication checkpoint signaling"/>
    <property type="evidence" value="ECO:0007669"/>
    <property type="project" value="TreeGrafter"/>
</dbReference>
<feature type="region of interest" description="Disordered" evidence="1">
    <location>
        <begin position="216"/>
        <end position="239"/>
    </location>
</feature>
<dbReference type="SUPFAM" id="SSF55979">
    <property type="entry name" value="DNA clamp"/>
    <property type="match status" value="1"/>
</dbReference>
<dbReference type="InterPro" id="IPR007268">
    <property type="entry name" value="Rad9/Ddc1"/>
</dbReference>
<evidence type="ECO:0000256" key="1">
    <source>
        <dbReference type="SAM" id="MobiDB-lite"/>
    </source>
</evidence>
<dbReference type="KEGG" id="lif:LINJ_15_1040"/>
<accession>A4HWJ6</accession>
<dbReference type="InParanoid" id="A4HWJ6"/>
<dbReference type="FunFam" id="3.70.10.10:FF:000061">
    <property type="entry name" value="Uncharacterized protein"/>
    <property type="match status" value="1"/>
</dbReference>
<dbReference type="PANTHER" id="PTHR15237:SF0">
    <property type="entry name" value="CELL CYCLE CHECKPOINT CONTROL PROTEIN"/>
    <property type="match status" value="1"/>
</dbReference>
<reference evidence="2 3" key="2">
    <citation type="journal article" date="2011" name="Genome Res.">
        <title>Chromosome and gene copy number variation allow major structural change between species and strains of Leishmania.</title>
        <authorList>
            <person name="Rogers M.B."/>
            <person name="Hilley J.D."/>
            <person name="Dickens N.J."/>
            <person name="Wilkes J."/>
            <person name="Bates P.A."/>
            <person name="Depledge D.P."/>
            <person name="Harris D."/>
            <person name="Her Y."/>
            <person name="Herzyk P."/>
            <person name="Imamura H."/>
            <person name="Otto T.D."/>
            <person name="Sanders M."/>
            <person name="Seeger K."/>
            <person name="Dujardin J.C."/>
            <person name="Berriman M."/>
            <person name="Smith D.F."/>
            <person name="Hertz-Fowler C."/>
            <person name="Mottram J.C."/>
        </authorList>
    </citation>
    <scope>NUCLEOTIDE SEQUENCE [LARGE SCALE GENOMIC DNA]</scope>
    <source>
        <strain evidence="2 3">JPCM5</strain>
    </source>
</reference>
<protein>
    <submittedName>
        <fullName evidence="2">Uncharacterized protein</fullName>
    </submittedName>
</protein>
<proteinExistence type="predicted"/>